<dbReference type="EMBL" id="JBHUGI010000004">
    <property type="protein sequence ID" value="MFD1926807.1"/>
    <property type="molecule type" value="Genomic_DNA"/>
</dbReference>
<dbReference type="Proteomes" id="UP001597218">
    <property type="component" value="Unassembled WGS sequence"/>
</dbReference>
<gene>
    <name evidence="1" type="ORF">ACFSFY_01800</name>
</gene>
<accession>A0ABW4SBE9</accession>
<reference evidence="2" key="1">
    <citation type="journal article" date="2019" name="Int. J. Syst. Evol. Microbiol.">
        <title>The Global Catalogue of Microorganisms (GCM) 10K type strain sequencing project: providing services to taxonomists for standard genome sequencing and annotation.</title>
        <authorList>
            <consortium name="The Broad Institute Genomics Platform"/>
            <consortium name="The Broad Institute Genome Sequencing Center for Infectious Disease"/>
            <person name="Wu L."/>
            <person name="Ma J."/>
        </authorList>
    </citation>
    <scope>NUCLEOTIDE SEQUENCE [LARGE SCALE GENOMIC DNA]</scope>
    <source>
        <strain evidence="2">CGMCC 4.7177</strain>
    </source>
</reference>
<evidence type="ECO:0000313" key="2">
    <source>
        <dbReference type="Proteomes" id="UP001597218"/>
    </source>
</evidence>
<protein>
    <submittedName>
        <fullName evidence="1">Uncharacterized protein</fullName>
    </submittedName>
</protein>
<dbReference type="RefSeq" id="WP_381535463.1">
    <property type="nucleotide sequence ID" value="NZ_JBHUGI010000004.1"/>
</dbReference>
<proteinExistence type="predicted"/>
<organism evidence="1 2">
    <name type="scientific">Sporosarcina siberiensis</name>
    <dbReference type="NCBI Taxonomy" id="1365606"/>
    <lineage>
        <taxon>Bacteria</taxon>
        <taxon>Bacillati</taxon>
        <taxon>Bacillota</taxon>
        <taxon>Bacilli</taxon>
        <taxon>Bacillales</taxon>
        <taxon>Caryophanaceae</taxon>
        <taxon>Sporosarcina</taxon>
    </lineage>
</organism>
<keyword evidence="2" id="KW-1185">Reference proteome</keyword>
<comment type="caution">
    <text evidence="1">The sequence shown here is derived from an EMBL/GenBank/DDBJ whole genome shotgun (WGS) entry which is preliminary data.</text>
</comment>
<name>A0ABW4SBE9_9BACL</name>
<sequence>MNGYNNQRAYIHGSFTVKVYSLPHIFGPEISRCARACHKWLNPSQRLMLPEVPVTASSKGAEVWFHTSPNPNGAESKVLATKIQNNIVRNAKMANITNDTLIFGNHEFKLSGSSSFYKPLWELVKATLLAIARSEYSFLRRNAYLAVSILTRLLKDTSEQHRLSSNINNIKTAFLQSW</sequence>
<evidence type="ECO:0000313" key="1">
    <source>
        <dbReference type="EMBL" id="MFD1926807.1"/>
    </source>
</evidence>